<evidence type="ECO:0000256" key="6">
    <source>
        <dbReference type="ARBA" id="ARBA00023136"/>
    </source>
</evidence>
<keyword evidence="6 7" id="KW-0472">Membrane</keyword>
<dbReference type="InterPro" id="IPR003594">
    <property type="entry name" value="HATPase_dom"/>
</dbReference>
<dbReference type="EMBL" id="CP009287">
    <property type="protein sequence ID" value="AIQ68814.1"/>
    <property type="molecule type" value="Genomic_DNA"/>
</dbReference>
<dbReference type="STRING" id="189425.PGRAT_15205"/>
<dbReference type="GO" id="GO:0000155">
    <property type="term" value="F:phosphorelay sensor kinase activity"/>
    <property type="evidence" value="ECO:0007669"/>
    <property type="project" value="InterPro"/>
</dbReference>
<evidence type="ECO:0000259" key="8">
    <source>
        <dbReference type="PROSITE" id="PS50885"/>
    </source>
</evidence>
<dbReference type="SUPFAM" id="SSF55874">
    <property type="entry name" value="ATPase domain of HSP90 chaperone/DNA topoisomerase II/histidine kinase"/>
    <property type="match status" value="1"/>
</dbReference>
<dbReference type="HOGENOM" id="CLU_020473_6_0_9"/>
<dbReference type="PANTHER" id="PTHR34220:SF7">
    <property type="entry name" value="SENSOR HISTIDINE KINASE YPDA"/>
    <property type="match status" value="1"/>
</dbReference>
<dbReference type="Pfam" id="PF06580">
    <property type="entry name" value="His_kinase"/>
    <property type="match status" value="1"/>
</dbReference>
<name>A0A089NIE7_9BACL</name>
<dbReference type="KEGG" id="pgm:PGRAT_15205"/>
<keyword evidence="2" id="KW-1003">Cell membrane</keyword>
<keyword evidence="7" id="KW-1133">Transmembrane helix</keyword>
<dbReference type="Pfam" id="PF02518">
    <property type="entry name" value="HATPase_c"/>
    <property type="match status" value="1"/>
</dbReference>
<keyword evidence="4" id="KW-0808">Transferase</keyword>
<accession>A0A089NIE7</accession>
<dbReference type="InterPro" id="IPR036890">
    <property type="entry name" value="HATPase_C_sf"/>
</dbReference>
<evidence type="ECO:0000256" key="3">
    <source>
        <dbReference type="ARBA" id="ARBA00022553"/>
    </source>
</evidence>
<dbReference type="InterPro" id="IPR050640">
    <property type="entry name" value="Bact_2-comp_sensor_kinase"/>
</dbReference>
<dbReference type="SMART" id="SM00304">
    <property type="entry name" value="HAMP"/>
    <property type="match status" value="1"/>
</dbReference>
<dbReference type="InterPro" id="IPR010559">
    <property type="entry name" value="Sig_transdc_His_kin_internal"/>
</dbReference>
<keyword evidence="7" id="KW-0812">Transmembrane</keyword>
<dbReference type="Gene3D" id="6.10.340.10">
    <property type="match status" value="1"/>
</dbReference>
<dbReference type="PANTHER" id="PTHR34220">
    <property type="entry name" value="SENSOR HISTIDINE KINASE YPDA"/>
    <property type="match status" value="1"/>
</dbReference>
<reference evidence="9 10" key="1">
    <citation type="submission" date="2014-08" db="EMBL/GenBank/DDBJ databases">
        <title>Comparative genomics of the Paenibacillus odorifer group.</title>
        <authorList>
            <person name="den Bakker H.C."/>
            <person name="Tsai Y.-C."/>
            <person name="Martin N."/>
            <person name="Korlach J."/>
            <person name="Wiedmann M."/>
        </authorList>
    </citation>
    <scope>NUCLEOTIDE SEQUENCE [LARGE SCALE GENOMIC DNA]</scope>
    <source>
        <strain evidence="9 10">DSM 15220</strain>
    </source>
</reference>
<feature type="transmembrane region" description="Helical" evidence="7">
    <location>
        <begin position="292"/>
        <end position="313"/>
    </location>
</feature>
<evidence type="ECO:0000256" key="7">
    <source>
        <dbReference type="SAM" id="Phobius"/>
    </source>
</evidence>
<gene>
    <name evidence="9" type="ORF">PGRAT_15205</name>
</gene>
<feature type="transmembrane region" description="Helical" evidence="7">
    <location>
        <begin position="14"/>
        <end position="34"/>
    </location>
</feature>
<feature type="domain" description="HAMP" evidence="8">
    <location>
        <begin position="311"/>
        <end position="363"/>
    </location>
</feature>
<dbReference type="PROSITE" id="PS50885">
    <property type="entry name" value="HAMP"/>
    <property type="match status" value="1"/>
</dbReference>
<keyword evidence="3" id="KW-0597">Phosphoprotein</keyword>
<evidence type="ECO:0000256" key="5">
    <source>
        <dbReference type="ARBA" id="ARBA00022777"/>
    </source>
</evidence>
<organism evidence="9 10">
    <name type="scientific">Paenibacillus graminis</name>
    <dbReference type="NCBI Taxonomy" id="189425"/>
    <lineage>
        <taxon>Bacteria</taxon>
        <taxon>Bacillati</taxon>
        <taxon>Bacillota</taxon>
        <taxon>Bacilli</taxon>
        <taxon>Bacillales</taxon>
        <taxon>Paenibacillaceae</taxon>
        <taxon>Paenibacillus</taxon>
    </lineage>
</organism>
<proteinExistence type="predicted"/>
<sequence length="572" mass="65139">MWRKINIPFGYKLILPYVLCLLMAVLTVGLFAYAHSVNSLREKTRENLQGTLRQMRDNIRYRTDDIERITNSLYYNYSLQNALRRYDQGWYSYETMTKTLMPALENLLNYTASNIGLSLYLQNESLPEIFYKAEEQNPLLSTKRYEIYHLSRIQESDWYHMLQFSGTLPGLSRWQQIQRDKADVNISLLQRLDDVQRAKEIGLVRVTVQIRDLLDSVDYRKIGEYSTLVVLDANGRTVLQSSPEGAEGGNPQTTPGRLVLSEPLHGLGWQLQAYIPDSLFDQSAGEVRRMTVLVCLVSALVLAVLGIGVSGYFSRRIQKIVGSLNAFHDGDFHKRIRFKGNDELAQIAVAFNRMGSNMEELIHKNYVADLQKKEAELESLQAQINPHFLYNTLSSINRLAQFGDIDKLHIMVQELAKFYRLSLNRGEILTTVGKEIEHAKAYVAIQCIKYGERLSVYYDIDPEVLEYATVKLILQPLIENALEHAWFGTALGIRLVVEKRDAEIVFKVIDNGVGMNTDTIRQILATEGPRIGYGIRNVDSRIKLHHGSGYGVMIASRSGIGACIQITIPCRM</sequence>
<evidence type="ECO:0000256" key="1">
    <source>
        <dbReference type="ARBA" id="ARBA00004651"/>
    </source>
</evidence>
<dbReference type="GO" id="GO:0005886">
    <property type="term" value="C:plasma membrane"/>
    <property type="evidence" value="ECO:0007669"/>
    <property type="project" value="UniProtKB-SubCell"/>
</dbReference>
<evidence type="ECO:0000256" key="4">
    <source>
        <dbReference type="ARBA" id="ARBA00022679"/>
    </source>
</evidence>
<dbReference type="AlphaFoldDB" id="A0A089NIE7"/>
<keyword evidence="10" id="KW-1185">Reference proteome</keyword>
<dbReference type="CDD" id="cd06225">
    <property type="entry name" value="HAMP"/>
    <property type="match status" value="1"/>
</dbReference>
<dbReference type="Proteomes" id="UP000029500">
    <property type="component" value="Chromosome"/>
</dbReference>
<comment type="subcellular location">
    <subcellularLocation>
        <location evidence="1">Cell membrane</location>
        <topology evidence="1">Multi-pass membrane protein</topology>
    </subcellularLocation>
</comment>
<evidence type="ECO:0000313" key="10">
    <source>
        <dbReference type="Proteomes" id="UP000029500"/>
    </source>
</evidence>
<dbReference type="RefSeq" id="WP_025704075.1">
    <property type="nucleotide sequence ID" value="NZ_CP009287.1"/>
</dbReference>
<protein>
    <recommendedName>
        <fullName evidence="8">HAMP domain-containing protein</fullName>
    </recommendedName>
</protein>
<evidence type="ECO:0000256" key="2">
    <source>
        <dbReference type="ARBA" id="ARBA00022475"/>
    </source>
</evidence>
<keyword evidence="5" id="KW-0418">Kinase</keyword>
<dbReference type="SUPFAM" id="SSF158472">
    <property type="entry name" value="HAMP domain-like"/>
    <property type="match status" value="1"/>
</dbReference>
<evidence type="ECO:0000313" key="9">
    <source>
        <dbReference type="EMBL" id="AIQ68814.1"/>
    </source>
</evidence>
<dbReference type="InterPro" id="IPR003660">
    <property type="entry name" value="HAMP_dom"/>
</dbReference>
<dbReference type="Gene3D" id="3.30.565.10">
    <property type="entry name" value="Histidine kinase-like ATPase, C-terminal domain"/>
    <property type="match status" value="1"/>
</dbReference>
<dbReference type="Pfam" id="PF00672">
    <property type="entry name" value="HAMP"/>
    <property type="match status" value="1"/>
</dbReference>
<dbReference type="eggNOG" id="COG2972">
    <property type="taxonomic scope" value="Bacteria"/>
</dbReference>